<dbReference type="AlphaFoldDB" id="W4QCL6"/>
<keyword evidence="9" id="KW-1185">Reference proteome</keyword>
<dbReference type="SUPFAM" id="SSF161098">
    <property type="entry name" value="MetI-like"/>
    <property type="match status" value="1"/>
</dbReference>
<evidence type="ECO:0000256" key="6">
    <source>
        <dbReference type="ARBA" id="ARBA00023136"/>
    </source>
</evidence>
<dbReference type="InterPro" id="IPR050809">
    <property type="entry name" value="UgpAE/MalFG_permease"/>
</dbReference>
<evidence type="ECO:0000256" key="1">
    <source>
        <dbReference type="ARBA" id="ARBA00004651"/>
    </source>
</evidence>
<evidence type="ECO:0000313" key="8">
    <source>
        <dbReference type="EMBL" id="GAE29775.1"/>
    </source>
</evidence>
<dbReference type="Gene3D" id="1.10.3720.10">
    <property type="entry name" value="MetI-like"/>
    <property type="match status" value="1"/>
</dbReference>
<accession>W4QCL6</accession>
<dbReference type="InterPro" id="IPR035906">
    <property type="entry name" value="MetI-like_sf"/>
</dbReference>
<keyword evidence="2" id="KW-0813">Transport</keyword>
<gene>
    <name evidence="8" type="ORF">JCM9152_1157</name>
</gene>
<evidence type="ECO:0000256" key="3">
    <source>
        <dbReference type="ARBA" id="ARBA00022475"/>
    </source>
</evidence>
<keyword evidence="5 7" id="KW-1133">Transmembrane helix</keyword>
<dbReference type="PANTHER" id="PTHR43227">
    <property type="entry name" value="BLL4140 PROTEIN"/>
    <property type="match status" value="1"/>
</dbReference>
<reference evidence="8" key="1">
    <citation type="journal article" date="2014" name="Genome Announc.">
        <title>Draft Genome Sequences of Three Alkaliphilic Bacillus Strains, Bacillus wakoensis JCM 9140T, Bacillus akibai JCM 9157T, and Bacillus hemicellulosilyticus JCM 9152T.</title>
        <authorList>
            <person name="Yuki M."/>
            <person name="Oshima K."/>
            <person name="Suda W."/>
            <person name="Oshida Y."/>
            <person name="Kitamura K."/>
            <person name="Iida T."/>
            <person name="Hattori M."/>
            <person name="Ohkuma M."/>
        </authorList>
    </citation>
    <scope>NUCLEOTIDE SEQUENCE [LARGE SCALE GENOMIC DNA]</scope>
    <source>
        <strain evidence="8">JCM 9152</strain>
    </source>
</reference>
<feature type="transmembrane region" description="Helical" evidence="7">
    <location>
        <begin position="31"/>
        <end position="53"/>
    </location>
</feature>
<evidence type="ECO:0000256" key="7">
    <source>
        <dbReference type="SAM" id="Phobius"/>
    </source>
</evidence>
<organism evidence="8 9">
    <name type="scientific">Halalkalibacter hemicellulosilyticusJCM 9152</name>
    <dbReference type="NCBI Taxonomy" id="1236971"/>
    <lineage>
        <taxon>Bacteria</taxon>
        <taxon>Bacillati</taxon>
        <taxon>Bacillota</taxon>
        <taxon>Bacilli</taxon>
        <taxon>Bacillales</taxon>
        <taxon>Bacillaceae</taxon>
        <taxon>Halalkalibacter</taxon>
    </lineage>
</organism>
<name>W4QCL6_9BACI</name>
<dbReference type="Proteomes" id="UP000018895">
    <property type="component" value="Unassembled WGS sequence"/>
</dbReference>
<evidence type="ECO:0000256" key="4">
    <source>
        <dbReference type="ARBA" id="ARBA00022692"/>
    </source>
</evidence>
<dbReference type="PANTHER" id="PTHR43227:SF7">
    <property type="entry name" value="ARABINOOLIGOSACCHARIDES TRANSPORT SYSTEM PERMEASE PROTEIN ARAP"/>
    <property type="match status" value="1"/>
</dbReference>
<evidence type="ECO:0000256" key="2">
    <source>
        <dbReference type="ARBA" id="ARBA00022448"/>
    </source>
</evidence>
<evidence type="ECO:0000313" key="9">
    <source>
        <dbReference type="Proteomes" id="UP000018895"/>
    </source>
</evidence>
<dbReference type="EMBL" id="BAUU01000007">
    <property type="protein sequence ID" value="GAE29775.1"/>
    <property type="molecule type" value="Genomic_DNA"/>
</dbReference>
<keyword evidence="6 7" id="KW-0472">Membrane</keyword>
<dbReference type="STRING" id="1236971.JCM9152_1157"/>
<keyword evidence="3" id="KW-1003">Cell membrane</keyword>
<dbReference type="GO" id="GO:0005886">
    <property type="term" value="C:plasma membrane"/>
    <property type="evidence" value="ECO:0007669"/>
    <property type="project" value="UniProtKB-SubCell"/>
</dbReference>
<protein>
    <submittedName>
        <fullName evidence="8">Alpha-arabinosides ABC transport system</fullName>
    </submittedName>
</protein>
<sequence>MIQPKNGSKQEIIQVNNKNGGIFNFLNSQKVVPYVLISPFIISFLVLSLYPAIQAIIMSFQRVLPGEITFIGLRNYTRIMNPTFFTALQNTTIYMILTVVILSQCQCC</sequence>
<evidence type="ECO:0000256" key="5">
    <source>
        <dbReference type="ARBA" id="ARBA00022989"/>
    </source>
</evidence>
<comment type="caution">
    <text evidence="8">The sequence shown here is derived from an EMBL/GenBank/DDBJ whole genome shotgun (WGS) entry which is preliminary data.</text>
</comment>
<proteinExistence type="predicted"/>
<comment type="subcellular location">
    <subcellularLocation>
        <location evidence="1">Cell membrane</location>
        <topology evidence="1">Multi-pass membrane protein</topology>
    </subcellularLocation>
</comment>
<keyword evidence="4 7" id="KW-0812">Transmembrane</keyword>